<dbReference type="EMBL" id="CM046394">
    <property type="protein sequence ID" value="KAI8548650.1"/>
    <property type="molecule type" value="Genomic_DNA"/>
</dbReference>
<evidence type="ECO:0000313" key="2">
    <source>
        <dbReference type="Proteomes" id="UP001062846"/>
    </source>
</evidence>
<keyword evidence="2" id="KW-1185">Reference proteome</keyword>
<accession>A0ACC0N645</accession>
<protein>
    <submittedName>
        <fullName evidence="1">Uncharacterized protein</fullName>
    </submittedName>
</protein>
<organism evidence="1 2">
    <name type="scientific">Rhododendron molle</name>
    <name type="common">Chinese azalea</name>
    <name type="synonym">Azalea mollis</name>
    <dbReference type="NCBI Taxonomy" id="49168"/>
    <lineage>
        <taxon>Eukaryota</taxon>
        <taxon>Viridiplantae</taxon>
        <taxon>Streptophyta</taxon>
        <taxon>Embryophyta</taxon>
        <taxon>Tracheophyta</taxon>
        <taxon>Spermatophyta</taxon>
        <taxon>Magnoliopsida</taxon>
        <taxon>eudicotyledons</taxon>
        <taxon>Gunneridae</taxon>
        <taxon>Pentapetalae</taxon>
        <taxon>asterids</taxon>
        <taxon>Ericales</taxon>
        <taxon>Ericaceae</taxon>
        <taxon>Ericoideae</taxon>
        <taxon>Rhodoreae</taxon>
        <taxon>Rhododendron</taxon>
    </lineage>
</organism>
<comment type="caution">
    <text evidence="1">The sequence shown here is derived from an EMBL/GenBank/DDBJ whole genome shotgun (WGS) entry which is preliminary data.</text>
</comment>
<evidence type="ECO:0000313" key="1">
    <source>
        <dbReference type="EMBL" id="KAI8548650.1"/>
    </source>
</evidence>
<dbReference type="Proteomes" id="UP001062846">
    <property type="component" value="Chromosome 7"/>
</dbReference>
<name>A0ACC0N645_RHOML</name>
<gene>
    <name evidence="1" type="ORF">RHMOL_Rhmol07G0290700</name>
</gene>
<sequence length="212" mass="24106">MHLLGSIARKIDFDLKINRLQQRSDNLGFSLYCSPESFGFGDLGFSPTKKRRKAGFLSTVRRNQAFNNERHGSGSGDLDLEWRNIALPKWVICRLLLQEESHQSYSPREIPSIQNSKRKTEKPEENGIWLRAEAFICQESLITGYSNESNLGVPENQIVGGKNSVFLRFFIGENPSRRTPPFFISSPDPDRHQRTVEARGRNPDPQTSVAVD</sequence>
<proteinExistence type="predicted"/>
<reference evidence="1" key="1">
    <citation type="submission" date="2022-02" db="EMBL/GenBank/DDBJ databases">
        <title>Plant Genome Project.</title>
        <authorList>
            <person name="Zhang R.-G."/>
        </authorList>
    </citation>
    <scope>NUCLEOTIDE SEQUENCE</scope>
    <source>
        <strain evidence="1">AT1</strain>
    </source>
</reference>